<evidence type="ECO:0000259" key="5">
    <source>
        <dbReference type="PROSITE" id="PS51898"/>
    </source>
</evidence>
<evidence type="ECO:0000313" key="8">
    <source>
        <dbReference type="Proteomes" id="UP000605427"/>
    </source>
</evidence>
<dbReference type="EMBL" id="BMDD01000004">
    <property type="protein sequence ID" value="GGH81836.1"/>
    <property type="molecule type" value="Genomic_DNA"/>
</dbReference>
<dbReference type="InterPro" id="IPR011010">
    <property type="entry name" value="DNA_brk_join_enz"/>
</dbReference>
<evidence type="ECO:0000256" key="1">
    <source>
        <dbReference type="ARBA" id="ARBA00008857"/>
    </source>
</evidence>
<keyword evidence="8" id="KW-1185">Reference proteome</keyword>
<dbReference type="RefSeq" id="WP_172245355.1">
    <property type="nucleotide sequence ID" value="NZ_BMDD01000004.1"/>
</dbReference>
<feature type="domain" description="Core-binding (CB)" evidence="6">
    <location>
        <begin position="28"/>
        <end position="130"/>
    </location>
</feature>
<dbReference type="InterPro" id="IPR044068">
    <property type="entry name" value="CB"/>
</dbReference>
<comment type="similarity">
    <text evidence="1">Belongs to the 'phage' integrase family.</text>
</comment>
<dbReference type="Gene3D" id="1.10.443.10">
    <property type="entry name" value="Intergrase catalytic core"/>
    <property type="match status" value="1"/>
</dbReference>
<dbReference type="InterPro" id="IPR010998">
    <property type="entry name" value="Integrase_recombinase_N"/>
</dbReference>
<dbReference type="SUPFAM" id="SSF56349">
    <property type="entry name" value="DNA breaking-rejoining enzymes"/>
    <property type="match status" value="1"/>
</dbReference>
<dbReference type="CDD" id="cd00397">
    <property type="entry name" value="DNA_BRE_C"/>
    <property type="match status" value="1"/>
</dbReference>
<name>A0ABQ1ZXH5_9BACL</name>
<keyword evidence="2 4" id="KW-0238">DNA-binding</keyword>
<evidence type="ECO:0000256" key="4">
    <source>
        <dbReference type="PROSITE-ProRule" id="PRU01248"/>
    </source>
</evidence>
<dbReference type="Gene3D" id="1.10.150.130">
    <property type="match status" value="1"/>
</dbReference>
<dbReference type="PANTHER" id="PTHR30349">
    <property type="entry name" value="PHAGE INTEGRASE-RELATED"/>
    <property type="match status" value="1"/>
</dbReference>
<organism evidence="7 8">
    <name type="scientific">Saccharibacillus endophyticus</name>
    <dbReference type="NCBI Taxonomy" id="2060666"/>
    <lineage>
        <taxon>Bacteria</taxon>
        <taxon>Bacillati</taxon>
        <taxon>Bacillota</taxon>
        <taxon>Bacilli</taxon>
        <taxon>Bacillales</taxon>
        <taxon>Paenibacillaceae</taxon>
        <taxon>Saccharibacillus</taxon>
    </lineage>
</organism>
<evidence type="ECO:0000256" key="3">
    <source>
        <dbReference type="ARBA" id="ARBA00023172"/>
    </source>
</evidence>
<gene>
    <name evidence="7" type="primary">xerD</name>
    <name evidence="7" type="ORF">GCM10007362_32240</name>
</gene>
<proteinExistence type="inferred from homology"/>
<protein>
    <submittedName>
        <fullName evidence="7">Tyrosine recombinase XerD</fullName>
    </submittedName>
</protein>
<evidence type="ECO:0000256" key="2">
    <source>
        <dbReference type="ARBA" id="ARBA00023125"/>
    </source>
</evidence>
<accession>A0ABQ1ZXH5</accession>
<dbReference type="PANTHER" id="PTHR30349:SF41">
    <property type="entry name" value="INTEGRASE_RECOMBINASE PROTEIN MJ0367-RELATED"/>
    <property type="match status" value="1"/>
</dbReference>
<dbReference type="InterPro" id="IPR013762">
    <property type="entry name" value="Integrase-like_cat_sf"/>
</dbReference>
<dbReference type="PROSITE" id="PS51898">
    <property type="entry name" value="TYR_RECOMBINASE"/>
    <property type="match status" value="1"/>
</dbReference>
<dbReference type="InterPro" id="IPR050090">
    <property type="entry name" value="Tyrosine_recombinase_XerCD"/>
</dbReference>
<dbReference type="Proteomes" id="UP000605427">
    <property type="component" value="Unassembled WGS sequence"/>
</dbReference>
<evidence type="ECO:0000259" key="6">
    <source>
        <dbReference type="PROSITE" id="PS51900"/>
    </source>
</evidence>
<sequence length="353" mass="40616">MAVDPRKGKATVASKRAIQSEGSRSSKISLSLAFDMYYNAKRAEGLRDRTLADCRSYWRYFLEWLEQDRPEVVEVDQITTEIVRSYVGYMMHDHTRYGTVESRQKDSRKLSPATVSSRLRAVQSMCKFWEGEGLLLSDPAVKIKPPRMDVKEKPIITEEELSALLSAPDTDTYAGYRDYVLILLLVDTGLRINEALNLRELYIDMNARCIRLPAELNKNRKPRIIPLSVAVLRELIKLMEETRSYFDTDFCFVANYGEPLKADHFRKRLLQHAGDAGIDVKKTPVTPHRLRDYFCTQYLLNGGDLFTLQRIVGHADIKTTQGYVKPSELAIKNSHEQFSPLARIGKRRYKVEK</sequence>
<dbReference type="PROSITE" id="PS51900">
    <property type="entry name" value="CB"/>
    <property type="match status" value="1"/>
</dbReference>
<evidence type="ECO:0000313" key="7">
    <source>
        <dbReference type="EMBL" id="GGH81836.1"/>
    </source>
</evidence>
<feature type="domain" description="Tyr recombinase" evidence="5">
    <location>
        <begin position="151"/>
        <end position="336"/>
    </location>
</feature>
<comment type="caution">
    <text evidence="7">The sequence shown here is derived from an EMBL/GenBank/DDBJ whole genome shotgun (WGS) entry which is preliminary data.</text>
</comment>
<dbReference type="InterPro" id="IPR002104">
    <property type="entry name" value="Integrase_catalytic"/>
</dbReference>
<dbReference type="Pfam" id="PF00589">
    <property type="entry name" value="Phage_integrase"/>
    <property type="match status" value="1"/>
</dbReference>
<reference evidence="8" key="1">
    <citation type="journal article" date="2019" name="Int. J. Syst. Evol. Microbiol.">
        <title>The Global Catalogue of Microorganisms (GCM) 10K type strain sequencing project: providing services to taxonomists for standard genome sequencing and annotation.</title>
        <authorList>
            <consortium name="The Broad Institute Genomics Platform"/>
            <consortium name="The Broad Institute Genome Sequencing Center for Infectious Disease"/>
            <person name="Wu L."/>
            <person name="Ma J."/>
        </authorList>
    </citation>
    <scope>NUCLEOTIDE SEQUENCE [LARGE SCALE GENOMIC DNA]</scope>
    <source>
        <strain evidence="8">CCM 8702</strain>
    </source>
</reference>
<keyword evidence="3" id="KW-0233">DNA recombination</keyword>